<gene>
    <name evidence="9" type="ORF">IW256_007857</name>
</gene>
<keyword evidence="2" id="KW-0813">Transport</keyword>
<comment type="caution">
    <text evidence="9">The sequence shown here is derived from an EMBL/GenBank/DDBJ whole genome shotgun (WGS) entry which is preliminary data.</text>
</comment>
<evidence type="ECO:0000256" key="5">
    <source>
        <dbReference type="ARBA" id="ARBA00022989"/>
    </source>
</evidence>
<evidence type="ECO:0000256" key="4">
    <source>
        <dbReference type="ARBA" id="ARBA00022692"/>
    </source>
</evidence>
<evidence type="ECO:0000256" key="3">
    <source>
        <dbReference type="ARBA" id="ARBA00022475"/>
    </source>
</evidence>
<feature type="transmembrane region" description="Helical" evidence="7">
    <location>
        <begin position="292"/>
        <end position="311"/>
    </location>
</feature>
<feature type="transmembrane region" description="Helical" evidence="7">
    <location>
        <begin position="317"/>
        <end position="341"/>
    </location>
</feature>
<feature type="transmembrane region" description="Helical" evidence="7">
    <location>
        <begin position="228"/>
        <end position="247"/>
    </location>
</feature>
<feature type="transmembrane region" description="Helical" evidence="7">
    <location>
        <begin position="353"/>
        <end position="376"/>
    </location>
</feature>
<feature type="transmembrane region" description="Helical" evidence="7">
    <location>
        <begin position="259"/>
        <end position="280"/>
    </location>
</feature>
<keyword evidence="3" id="KW-1003">Cell membrane</keyword>
<keyword evidence="5 7" id="KW-1133">Transmembrane helix</keyword>
<sequence>MQPPENPRTTRVPALAWILWTVGILAYVVAVLQRTSFGVAGLDAADRFGASAGMLASFTVLQLLVYAGLQVPVGLLLDRVGPRWMVAGGALLMAAGQALLAFSTGIGGAVLARVLVGAGDAMTFISVLSLVTRWFPPRRIPVVTQLTGLLGQLGQVLSAVPLVALLHGPGWTTAFGSAAALGVLVGVLALAVLRNGPPGADRHPAPSLGDVGRNLAAAWRHPGTRLGLWSHFVTQFPANTFALMWGFPYLVSGHGLSSAAASTLLTVFVLATMVAGPLVGGLVARHPLRRSWLVLGIVGLMITAWAVTLAWPPPAPTWLLVVLVLCVAMGGPGSMIGFDFARTFNPPGRQGTATGIVNAGGFVAALVTILLVGVVLDVMSPGREFTPEAFRAAWTVQILFWTVGLAGVLRTRALARRRMAEEGVRVPPLRDSLRRRRAEARTPGR</sequence>
<feature type="transmembrane region" description="Helical" evidence="7">
    <location>
        <begin position="143"/>
        <end position="165"/>
    </location>
</feature>
<dbReference type="PANTHER" id="PTHR23517:SF2">
    <property type="entry name" value="MULTIDRUG RESISTANCE PROTEIN MDTH"/>
    <property type="match status" value="1"/>
</dbReference>
<feature type="transmembrane region" description="Helical" evidence="7">
    <location>
        <begin position="84"/>
        <end position="104"/>
    </location>
</feature>
<dbReference type="SUPFAM" id="SSF103473">
    <property type="entry name" value="MFS general substrate transporter"/>
    <property type="match status" value="1"/>
</dbReference>
<dbReference type="InterPro" id="IPR020846">
    <property type="entry name" value="MFS_dom"/>
</dbReference>
<dbReference type="RefSeq" id="WP_307829355.1">
    <property type="nucleotide sequence ID" value="NZ_BAABES010000003.1"/>
</dbReference>
<keyword evidence="6 7" id="KW-0472">Membrane</keyword>
<evidence type="ECO:0000256" key="7">
    <source>
        <dbReference type="SAM" id="Phobius"/>
    </source>
</evidence>
<proteinExistence type="predicted"/>
<evidence type="ECO:0000259" key="8">
    <source>
        <dbReference type="PROSITE" id="PS50850"/>
    </source>
</evidence>
<feature type="transmembrane region" description="Helical" evidence="7">
    <location>
        <begin position="12"/>
        <end position="32"/>
    </location>
</feature>
<dbReference type="PANTHER" id="PTHR23517">
    <property type="entry name" value="RESISTANCE PROTEIN MDTM, PUTATIVE-RELATED-RELATED"/>
    <property type="match status" value="1"/>
</dbReference>
<reference evidence="9" key="1">
    <citation type="submission" date="2020-11" db="EMBL/GenBank/DDBJ databases">
        <title>Sequencing the genomes of 1000 actinobacteria strains.</title>
        <authorList>
            <person name="Klenk H.-P."/>
        </authorList>
    </citation>
    <scope>NUCLEOTIDE SEQUENCE</scope>
    <source>
        <strain evidence="9">DSM 43175</strain>
    </source>
</reference>
<evidence type="ECO:0000256" key="2">
    <source>
        <dbReference type="ARBA" id="ARBA00022448"/>
    </source>
</evidence>
<dbReference type="CDD" id="cd06174">
    <property type="entry name" value="MFS"/>
    <property type="match status" value="1"/>
</dbReference>
<dbReference type="InterPro" id="IPR011701">
    <property type="entry name" value="MFS"/>
</dbReference>
<feature type="transmembrane region" description="Helical" evidence="7">
    <location>
        <begin position="52"/>
        <end position="77"/>
    </location>
</feature>
<evidence type="ECO:0000256" key="1">
    <source>
        <dbReference type="ARBA" id="ARBA00004651"/>
    </source>
</evidence>
<protein>
    <submittedName>
        <fullName evidence="9">MFS family permease</fullName>
    </submittedName>
</protein>
<name>A0A931DS40_9ACTN</name>
<feature type="transmembrane region" description="Helical" evidence="7">
    <location>
        <begin position="110"/>
        <end position="131"/>
    </location>
</feature>
<dbReference type="AlphaFoldDB" id="A0A931DS40"/>
<dbReference type="PROSITE" id="PS50850">
    <property type="entry name" value="MFS"/>
    <property type="match status" value="1"/>
</dbReference>
<dbReference type="GO" id="GO:0022857">
    <property type="term" value="F:transmembrane transporter activity"/>
    <property type="evidence" value="ECO:0007669"/>
    <property type="project" value="InterPro"/>
</dbReference>
<dbReference type="EMBL" id="JADOUA010000001">
    <property type="protein sequence ID" value="MBG6093744.1"/>
    <property type="molecule type" value="Genomic_DNA"/>
</dbReference>
<feature type="transmembrane region" description="Helical" evidence="7">
    <location>
        <begin position="388"/>
        <end position="409"/>
    </location>
</feature>
<feature type="transmembrane region" description="Helical" evidence="7">
    <location>
        <begin position="171"/>
        <end position="193"/>
    </location>
</feature>
<dbReference type="Gene3D" id="1.20.1250.20">
    <property type="entry name" value="MFS general substrate transporter like domains"/>
    <property type="match status" value="2"/>
</dbReference>
<keyword evidence="10" id="KW-1185">Reference proteome</keyword>
<accession>A0A931DS40</accession>
<keyword evidence="4 7" id="KW-0812">Transmembrane</keyword>
<evidence type="ECO:0000256" key="6">
    <source>
        <dbReference type="ARBA" id="ARBA00023136"/>
    </source>
</evidence>
<organism evidence="9 10">
    <name type="scientific">Actinomadura viridis</name>
    <dbReference type="NCBI Taxonomy" id="58110"/>
    <lineage>
        <taxon>Bacteria</taxon>
        <taxon>Bacillati</taxon>
        <taxon>Actinomycetota</taxon>
        <taxon>Actinomycetes</taxon>
        <taxon>Streptosporangiales</taxon>
        <taxon>Thermomonosporaceae</taxon>
        <taxon>Actinomadura</taxon>
    </lineage>
</organism>
<feature type="domain" description="Major facilitator superfamily (MFS) profile" evidence="8">
    <location>
        <begin position="19"/>
        <end position="419"/>
    </location>
</feature>
<dbReference type="InterPro" id="IPR050171">
    <property type="entry name" value="MFS_Transporters"/>
</dbReference>
<dbReference type="GO" id="GO:0005886">
    <property type="term" value="C:plasma membrane"/>
    <property type="evidence" value="ECO:0007669"/>
    <property type="project" value="UniProtKB-SubCell"/>
</dbReference>
<dbReference type="InterPro" id="IPR036259">
    <property type="entry name" value="MFS_trans_sf"/>
</dbReference>
<comment type="subcellular location">
    <subcellularLocation>
        <location evidence="1">Cell membrane</location>
        <topology evidence="1">Multi-pass membrane protein</topology>
    </subcellularLocation>
</comment>
<evidence type="ECO:0000313" key="10">
    <source>
        <dbReference type="Proteomes" id="UP000614047"/>
    </source>
</evidence>
<evidence type="ECO:0000313" key="9">
    <source>
        <dbReference type="EMBL" id="MBG6093744.1"/>
    </source>
</evidence>
<dbReference type="Pfam" id="PF07690">
    <property type="entry name" value="MFS_1"/>
    <property type="match status" value="1"/>
</dbReference>
<dbReference type="Proteomes" id="UP000614047">
    <property type="component" value="Unassembled WGS sequence"/>
</dbReference>